<dbReference type="CDD" id="cd03801">
    <property type="entry name" value="GT4_PimA-like"/>
    <property type="match status" value="1"/>
</dbReference>
<dbReference type="PANTHER" id="PTHR45947">
    <property type="entry name" value="SULFOQUINOVOSYL TRANSFERASE SQD2"/>
    <property type="match status" value="1"/>
</dbReference>
<dbReference type="SUPFAM" id="SSF53756">
    <property type="entry name" value="UDP-Glycosyltransferase/glycogen phosphorylase"/>
    <property type="match status" value="1"/>
</dbReference>
<sequence length="397" mass="41827">MTAPAVLTLSWEYPPVVEGGLARHVAGLSAGLVRRGADVRVLTRGADAVPAHAEDDGVVVQRVQRTSPPAGLDAFLTWVDELGEELLEAGTAAAEEMRPDVVHGHDWLVAAPAAALADALGVPYVTTVHATEHGRHRGWVQKHPQSHVHGVEAEMIERADAVLVCSSFMRRHVLDVFGPDPDGVVVVRNGIDPVAAVDEGDVARLRAELAPGGETLVLCAGRLVYEKGFQVALEAFDRVVRATAPAAPPARLVIAGSGPHEAELHAQAAALDLGERVRFFGWTDDATLPALYRAADVCLVPSLYEPFGLVALEAMRGGCAVVAAATGGLREVVPEGTGVRVPPDDVRALAAALRRLLDDPGLRRRLVHAGAAHAARFSWDDAAARSLEVYAGLGVRA</sequence>
<feature type="domain" description="Glycosyl transferase family 1" evidence="1">
    <location>
        <begin position="208"/>
        <end position="370"/>
    </location>
</feature>
<dbReference type="Pfam" id="PF00534">
    <property type="entry name" value="Glycos_transf_1"/>
    <property type="match status" value="1"/>
</dbReference>
<gene>
    <name evidence="3" type="ORF">UFOPK3564_02385</name>
</gene>
<dbReference type="AlphaFoldDB" id="A0A6J7IKD8"/>
<proteinExistence type="predicted"/>
<dbReference type="PANTHER" id="PTHR45947:SF3">
    <property type="entry name" value="SULFOQUINOVOSYL TRANSFERASE SQD2"/>
    <property type="match status" value="1"/>
</dbReference>
<organism evidence="3">
    <name type="scientific">freshwater metagenome</name>
    <dbReference type="NCBI Taxonomy" id="449393"/>
    <lineage>
        <taxon>unclassified sequences</taxon>
        <taxon>metagenomes</taxon>
        <taxon>ecological metagenomes</taxon>
    </lineage>
</organism>
<evidence type="ECO:0000259" key="2">
    <source>
        <dbReference type="Pfam" id="PF13439"/>
    </source>
</evidence>
<evidence type="ECO:0000313" key="3">
    <source>
        <dbReference type="EMBL" id="CAB4931215.1"/>
    </source>
</evidence>
<dbReference type="InterPro" id="IPR001296">
    <property type="entry name" value="Glyco_trans_1"/>
</dbReference>
<accession>A0A6J7IKD8</accession>
<dbReference type="EMBL" id="CAFBMK010000165">
    <property type="protein sequence ID" value="CAB4931215.1"/>
    <property type="molecule type" value="Genomic_DNA"/>
</dbReference>
<dbReference type="Gene3D" id="3.40.50.2000">
    <property type="entry name" value="Glycogen Phosphorylase B"/>
    <property type="match status" value="2"/>
</dbReference>
<dbReference type="InterPro" id="IPR050194">
    <property type="entry name" value="Glycosyltransferase_grp1"/>
</dbReference>
<dbReference type="Pfam" id="PF13439">
    <property type="entry name" value="Glyco_transf_4"/>
    <property type="match status" value="1"/>
</dbReference>
<dbReference type="InterPro" id="IPR028098">
    <property type="entry name" value="Glyco_trans_4-like_N"/>
</dbReference>
<feature type="domain" description="Glycosyltransferase subfamily 4-like N-terminal" evidence="2">
    <location>
        <begin position="19"/>
        <end position="193"/>
    </location>
</feature>
<dbReference type="GO" id="GO:0016758">
    <property type="term" value="F:hexosyltransferase activity"/>
    <property type="evidence" value="ECO:0007669"/>
    <property type="project" value="TreeGrafter"/>
</dbReference>
<reference evidence="3" key="1">
    <citation type="submission" date="2020-05" db="EMBL/GenBank/DDBJ databases">
        <authorList>
            <person name="Chiriac C."/>
            <person name="Salcher M."/>
            <person name="Ghai R."/>
            <person name="Kavagutti S V."/>
        </authorList>
    </citation>
    <scope>NUCLEOTIDE SEQUENCE</scope>
</reference>
<evidence type="ECO:0000259" key="1">
    <source>
        <dbReference type="Pfam" id="PF00534"/>
    </source>
</evidence>
<protein>
    <submittedName>
        <fullName evidence="3">Unannotated protein</fullName>
    </submittedName>
</protein>
<name>A0A6J7IKD8_9ZZZZ</name>